<dbReference type="Gene3D" id="1.20.120.670">
    <property type="entry name" value="N-acetyl-b-d-glucoasminidase"/>
    <property type="match status" value="1"/>
</dbReference>
<evidence type="ECO:0000256" key="7">
    <source>
        <dbReference type="ARBA" id="ARBA00066522"/>
    </source>
</evidence>
<feature type="chain" id="PRO_5041371261" description="Alpha-N-acetylglucosaminidase" evidence="9">
    <location>
        <begin position="25"/>
        <end position="754"/>
    </location>
</feature>
<dbReference type="InterPro" id="IPR024732">
    <property type="entry name" value="NAGLU_C"/>
</dbReference>
<keyword evidence="4" id="KW-0326">Glycosidase</keyword>
<dbReference type="Gene3D" id="3.30.379.10">
    <property type="entry name" value="Chitobiase/beta-hexosaminidase domain 2-like"/>
    <property type="match status" value="1"/>
</dbReference>
<dbReference type="Gene3D" id="3.20.20.80">
    <property type="entry name" value="Glycosidases"/>
    <property type="match status" value="1"/>
</dbReference>
<gene>
    <name evidence="13" type="ORF">Zmor_010284</name>
</gene>
<feature type="domain" description="Alpha-N-acetylglucosaminidase N-terminal" evidence="11">
    <location>
        <begin position="46"/>
        <end position="126"/>
    </location>
</feature>
<dbReference type="AlphaFoldDB" id="A0AA38MIQ4"/>
<evidence type="ECO:0000259" key="12">
    <source>
        <dbReference type="Pfam" id="PF12972"/>
    </source>
</evidence>
<evidence type="ECO:0000256" key="9">
    <source>
        <dbReference type="SAM" id="SignalP"/>
    </source>
</evidence>
<name>A0AA38MIQ4_9CUCU</name>
<comment type="similarity">
    <text evidence="6">Belongs to the glycosyl hydrolase 89 family.</text>
</comment>
<reference evidence="13" key="1">
    <citation type="journal article" date="2023" name="G3 (Bethesda)">
        <title>Whole genome assemblies of Zophobas morio and Tenebrio molitor.</title>
        <authorList>
            <person name="Kaur S."/>
            <person name="Stinson S.A."/>
            <person name="diCenzo G.C."/>
        </authorList>
    </citation>
    <scope>NUCLEOTIDE SEQUENCE</scope>
    <source>
        <strain evidence="13">QUZm001</strain>
    </source>
</reference>
<evidence type="ECO:0000259" key="11">
    <source>
        <dbReference type="Pfam" id="PF12971"/>
    </source>
</evidence>
<keyword evidence="3" id="KW-0325">Glycoprotein</keyword>
<dbReference type="GO" id="GO:0004561">
    <property type="term" value="F:alpha-N-acetylglucosaminidase activity"/>
    <property type="evidence" value="ECO:0007669"/>
    <property type="project" value="UniProtKB-EC"/>
</dbReference>
<evidence type="ECO:0000256" key="3">
    <source>
        <dbReference type="ARBA" id="ARBA00023180"/>
    </source>
</evidence>
<dbReference type="Pfam" id="PF12972">
    <property type="entry name" value="NAGLU_C"/>
    <property type="match status" value="1"/>
</dbReference>
<accession>A0AA38MIQ4</accession>
<comment type="caution">
    <text evidence="13">The sequence shown here is derived from an EMBL/GenBank/DDBJ whole genome shotgun (WGS) entry which is preliminary data.</text>
</comment>
<dbReference type="EC" id="3.2.1.50" evidence="7"/>
<keyword evidence="14" id="KW-1185">Reference proteome</keyword>
<keyword evidence="2" id="KW-0378">Hydrolase</keyword>
<comment type="catalytic activity">
    <reaction evidence="5">
        <text>Hydrolysis of terminal non-reducing N-acetyl-D-glucosamine residues in N-acetyl-alpha-D-glucosaminides.</text>
        <dbReference type="EC" id="3.2.1.50"/>
    </reaction>
</comment>
<evidence type="ECO:0000256" key="8">
    <source>
        <dbReference type="ARBA" id="ARBA00072202"/>
    </source>
</evidence>
<sequence>MINRLKITTLTIFLVVNTLSPTCCKDLFSATLGHIKPKATPETQAAAAQDVISRIIPELASSFSVVVDPDLGETDVFQLQKQENVIQITATTGVAAAAGFNYYLKYYCNCHVSWEASQLNLPQDLPDVDITVPFNDRFRYYQNTCTTSYSFVWWDWGQWEKHIDWMVLNGFNLVLAFNGQEAIWERVYQRFNLTQEEIDGHFSGPAFLSWLRMGNMRGWGGPLSPAWHSRSIALQKQILERMRSLGMIPVLPAFAGHLPRAFKRLYPDANMDMMGAWVGFDDTYCCPYFLDPTETLFNEIGRAFMDEQIKEFGTDHVYNCDSFNENRPTSEDVTYLSNVGKSIYQAMTDSDADAIWILQNWLFVNSPSFWTVERAQALLTSVPIGKMIVLDLQSEFSPKYDDLDQYFGQPYIWCMLHDFGGTLGMFGSSSVINEAPHTARNEENSTMIGTGLTPEGINQNYVIYELMTEAAWRTSPDNLTEWFENYATRRYGFADDNAKEAWRILQRTIYEFKNRNYGQYVIINSPSFSLSTGTWYNTSDLLDSWTYLLAAADNLANSEGYLHDLVDVTRQVFQVYGDAFYNGLYTSFNGGDLHSFDYYGTTILDMFADLEFILVTNEAFLLGPWVQSAMNAAADVDEERQFQQNARNQITLWGPRGEILDYAAKQWAGVISKYFAPRWKLFVEYANETLTSGVSFDQSYISGKIFDEVELPFTYDESVLPVVPIGDTVETAKALYDKWMPTLKTMESLINMKK</sequence>
<evidence type="ECO:0000313" key="13">
    <source>
        <dbReference type="EMBL" id="KAJ3658550.1"/>
    </source>
</evidence>
<dbReference type="EMBL" id="JALNTZ010000003">
    <property type="protein sequence ID" value="KAJ3658550.1"/>
    <property type="molecule type" value="Genomic_DNA"/>
</dbReference>
<dbReference type="Pfam" id="PF05089">
    <property type="entry name" value="NAGLU"/>
    <property type="match status" value="1"/>
</dbReference>
<evidence type="ECO:0000256" key="2">
    <source>
        <dbReference type="ARBA" id="ARBA00022801"/>
    </source>
</evidence>
<dbReference type="GO" id="GO:0048731">
    <property type="term" value="P:system development"/>
    <property type="evidence" value="ECO:0007669"/>
    <property type="project" value="UniProtKB-ARBA"/>
</dbReference>
<dbReference type="InterPro" id="IPR024240">
    <property type="entry name" value="NAGLU_N"/>
</dbReference>
<dbReference type="FunFam" id="3.20.20.80:FF:000107">
    <property type="entry name" value="Alpha-N-acetylglucosaminidase family"/>
    <property type="match status" value="1"/>
</dbReference>
<feature type="domain" description="Alpha-N-acetylglucosaminidase C-terminal" evidence="12">
    <location>
        <begin position="482"/>
        <end position="738"/>
    </location>
</feature>
<keyword evidence="1 9" id="KW-0732">Signal</keyword>
<evidence type="ECO:0000256" key="4">
    <source>
        <dbReference type="ARBA" id="ARBA00023295"/>
    </source>
</evidence>
<protein>
    <recommendedName>
        <fullName evidence="8">Alpha-N-acetylglucosaminidase</fullName>
        <ecNumber evidence="7">3.2.1.50</ecNumber>
    </recommendedName>
</protein>
<dbReference type="PANTHER" id="PTHR12872">
    <property type="entry name" value="ALPHA-N-ACETYLGLUCOSAMINIDASE"/>
    <property type="match status" value="1"/>
</dbReference>
<dbReference type="Proteomes" id="UP001168821">
    <property type="component" value="Unassembled WGS sequence"/>
</dbReference>
<organism evidence="13 14">
    <name type="scientific">Zophobas morio</name>
    <dbReference type="NCBI Taxonomy" id="2755281"/>
    <lineage>
        <taxon>Eukaryota</taxon>
        <taxon>Metazoa</taxon>
        <taxon>Ecdysozoa</taxon>
        <taxon>Arthropoda</taxon>
        <taxon>Hexapoda</taxon>
        <taxon>Insecta</taxon>
        <taxon>Pterygota</taxon>
        <taxon>Neoptera</taxon>
        <taxon>Endopterygota</taxon>
        <taxon>Coleoptera</taxon>
        <taxon>Polyphaga</taxon>
        <taxon>Cucujiformia</taxon>
        <taxon>Tenebrionidae</taxon>
        <taxon>Zophobas</taxon>
    </lineage>
</organism>
<dbReference type="Pfam" id="PF12971">
    <property type="entry name" value="NAGLU_N"/>
    <property type="match status" value="1"/>
</dbReference>
<dbReference type="InterPro" id="IPR024733">
    <property type="entry name" value="NAGLU_tim-barrel"/>
</dbReference>
<proteinExistence type="inferred from homology"/>
<dbReference type="InterPro" id="IPR029018">
    <property type="entry name" value="Hex-like_dom2"/>
</dbReference>
<evidence type="ECO:0000256" key="6">
    <source>
        <dbReference type="ARBA" id="ARBA00060996"/>
    </source>
</evidence>
<evidence type="ECO:0000259" key="10">
    <source>
        <dbReference type="Pfam" id="PF05089"/>
    </source>
</evidence>
<dbReference type="InterPro" id="IPR007781">
    <property type="entry name" value="NAGLU"/>
</dbReference>
<evidence type="ECO:0000256" key="1">
    <source>
        <dbReference type="ARBA" id="ARBA00022729"/>
    </source>
</evidence>
<feature type="domain" description="Alpha-N-acetylglucosaminidase tim-barrel" evidence="10">
    <location>
        <begin position="139"/>
        <end position="473"/>
    </location>
</feature>
<evidence type="ECO:0000313" key="14">
    <source>
        <dbReference type="Proteomes" id="UP001168821"/>
    </source>
</evidence>
<feature type="signal peptide" evidence="9">
    <location>
        <begin position="1"/>
        <end position="24"/>
    </location>
</feature>
<dbReference type="PANTHER" id="PTHR12872:SF1">
    <property type="entry name" value="ALPHA-N-ACETYLGLUCOSAMINIDASE"/>
    <property type="match status" value="1"/>
</dbReference>
<evidence type="ECO:0000256" key="5">
    <source>
        <dbReference type="ARBA" id="ARBA00052030"/>
    </source>
</evidence>